<keyword evidence="6" id="KW-1185">Reference proteome</keyword>
<dbReference type="SUPFAM" id="SSF52402">
    <property type="entry name" value="Adenine nucleotide alpha hydrolases-like"/>
    <property type="match status" value="1"/>
</dbReference>
<feature type="domain" description="Electron transfer flavoprotein alpha/beta-subunit N-terminal" evidence="4">
    <location>
        <begin position="25"/>
        <end position="100"/>
    </location>
</feature>
<dbReference type="Pfam" id="PF01012">
    <property type="entry name" value="ETF"/>
    <property type="match status" value="1"/>
</dbReference>
<dbReference type="InterPro" id="IPR014729">
    <property type="entry name" value="Rossmann-like_a/b/a_fold"/>
</dbReference>
<feature type="non-terminal residue" evidence="5">
    <location>
        <position position="106"/>
    </location>
</feature>
<sequence length="106" mass="11896">MKVLVTVKEVAEVEDDFEIDGTGVDDRYLEYDLNEWDDYAVEEAVQLQEAGENVKVVSVTIGPERAEETIRMALAKGVDRAVRVWDDALDQDLLDTAAKVRVLRAV</sequence>
<evidence type="ECO:0000256" key="1">
    <source>
        <dbReference type="ARBA" id="ARBA00007557"/>
    </source>
</evidence>
<gene>
    <name evidence="5" type="ORF">ACFQE1_21990</name>
</gene>
<comment type="caution">
    <text evidence="5">The sequence shown here is derived from an EMBL/GenBank/DDBJ whole genome shotgun (WGS) entry which is preliminary data.</text>
</comment>
<name>A0ABD5S607_9EURY</name>
<dbReference type="Proteomes" id="UP001596328">
    <property type="component" value="Unassembled WGS sequence"/>
</dbReference>
<evidence type="ECO:0000256" key="2">
    <source>
        <dbReference type="ARBA" id="ARBA00022448"/>
    </source>
</evidence>
<evidence type="ECO:0000259" key="4">
    <source>
        <dbReference type="Pfam" id="PF01012"/>
    </source>
</evidence>
<reference evidence="5 6" key="1">
    <citation type="journal article" date="2019" name="Int. J. Syst. Evol. Microbiol.">
        <title>The Global Catalogue of Microorganisms (GCM) 10K type strain sequencing project: providing services to taxonomists for standard genome sequencing and annotation.</title>
        <authorList>
            <consortium name="The Broad Institute Genomics Platform"/>
            <consortium name="The Broad Institute Genome Sequencing Center for Infectious Disease"/>
            <person name="Wu L."/>
            <person name="Ma J."/>
        </authorList>
    </citation>
    <scope>NUCLEOTIDE SEQUENCE [LARGE SCALE GENOMIC DNA]</scope>
    <source>
        <strain evidence="5 6">NBRC 111368</strain>
    </source>
</reference>
<keyword evidence="3" id="KW-0249">Electron transport</keyword>
<accession>A0ABD5S607</accession>
<dbReference type="PANTHER" id="PTHR21294">
    <property type="entry name" value="ELECTRON TRANSFER FLAVOPROTEIN BETA-SUBUNIT"/>
    <property type="match status" value="1"/>
</dbReference>
<dbReference type="InterPro" id="IPR012255">
    <property type="entry name" value="ETF_b"/>
</dbReference>
<comment type="similarity">
    <text evidence="1">Belongs to the ETF beta-subunit/FixA family.</text>
</comment>
<dbReference type="AlphaFoldDB" id="A0ABD5S607"/>
<protein>
    <submittedName>
        <fullName evidence="5">Electron transfer flavoprotein subunit beta/FixA family protein</fullName>
    </submittedName>
</protein>
<organism evidence="5 6">
    <name type="scientific">Halobium palmae</name>
    <dbReference type="NCBI Taxonomy" id="1776492"/>
    <lineage>
        <taxon>Archaea</taxon>
        <taxon>Methanobacteriati</taxon>
        <taxon>Methanobacteriota</taxon>
        <taxon>Stenosarchaea group</taxon>
        <taxon>Halobacteria</taxon>
        <taxon>Halobacteriales</taxon>
        <taxon>Haloferacaceae</taxon>
        <taxon>Halobium</taxon>
    </lineage>
</organism>
<dbReference type="InterPro" id="IPR014730">
    <property type="entry name" value="ETF_a/b_N"/>
</dbReference>
<dbReference type="PANTHER" id="PTHR21294:SF8">
    <property type="entry name" value="ELECTRON TRANSFER FLAVOPROTEIN SUBUNIT BETA"/>
    <property type="match status" value="1"/>
</dbReference>
<evidence type="ECO:0000313" key="5">
    <source>
        <dbReference type="EMBL" id="MFC6727000.1"/>
    </source>
</evidence>
<dbReference type="EMBL" id="JBHSWU010001584">
    <property type="protein sequence ID" value="MFC6727000.1"/>
    <property type="molecule type" value="Genomic_DNA"/>
</dbReference>
<dbReference type="Gene3D" id="3.40.50.620">
    <property type="entry name" value="HUPs"/>
    <property type="match status" value="1"/>
</dbReference>
<evidence type="ECO:0000313" key="6">
    <source>
        <dbReference type="Proteomes" id="UP001596328"/>
    </source>
</evidence>
<evidence type="ECO:0000256" key="3">
    <source>
        <dbReference type="ARBA" id="ARBA00022982"/>
    </source>
</evidence>
<proteinExistence type="inferred from homology"/>
<keyword evidence="2" id="KW-0813">Transport</keyword>